<dbReference type="Pfam" id="PF00072">
    <property type="entry name" value="Response_reg"/>
    <property type="match status" value="1"/>
</dbReference>
<proteinExistence type="predicted"/>
<keyword evidence="5" id="KW-1185">Reference proteome</keyword>
<dbReference type="EMBL" id="QKRB01000057">
    <property type="protein sequence ID" value="PZD93747.1"/>
    <property type="molecule type" value="Genomic_DNA"/>
</dbReference>
<dbReference type="Proteomes" id="UP000249522">
    <property type="component" value="Unassembled WGS sequence"/>
</dbReference>
<organism evidence="4 5">
    <name type="scientific">Paenibacillus sambharensis</name>
    <dbReference type="NCBI Taxonomy" id="1803190"/>
    <lineage>
        <taxon>Bacteria</taxon>
        <taxon>Bacillati</taxon>
        <taxon>Bacillota</taxon>
        <taxon>Bacilli</taxon>
        <taxon>Bacillales</taxon>
        <taxon>Paenibacillaceae</taxon>
        <taxon>Paenibacillus</taxon>
    </lineage>
</organism>
<gene>
    <name evidence="4" type="ORF">DNH61_24090</name>
</gene>
<accession>A0A2W1LQS3</accession>
<feature type="domain" description="Response regulatory" evidence="3">
    <location>
        <begin position="56"/>
        <end position="170"/>
    </location>
</feature>
<evidence type="ECO:0000313" key="5">
    <source>
        <dbReference type="Proteomes" id="UP000249522"/>
    </source>
</evidence>
<keyword evidence="1" id="KW-0597">Phosphoprotein</keyword>
<evidence type="ECO:0000256" key="2">
    <source>
        <dbReference type="SAM" id="MobiDB-lite"/>
    </source>
</evidence>
<evidence type="ECO:0000256" key="1">
    <source>
        <dbReference type="PROSITE-ProRule" id="PRU00169"/>
    </source>
</evidence>
<dbReference type="OrthoDB" id="9808843at2"/>
<name>A0A2W1LQS3_9BACL</name>
<feature type="modified residue" description="4-aspartylphosphate" evidence="1">
    <location>
        <position position="105"/>
    </location>
</feature>
<dbReference type="PANTHER" id="PTHR43228:SF1">
    <property type="entry name" value="TWO-COMPONENT RESPONSE REGULATOR ARR22"/>
    <property type="match status" value="1"/>
</dbReference>
<dbReference type="GO" id="GO:0000160">
    <property type="term" value="P:phosphorelay signal transduction system"/>
    <property type="evidence" value="ECO:0007669"/>
    <property type="project" value="InterPro"/>
</dbReference>
<feature type="region of interest" description="Disordered" evidence="2">
    <location>
        <begin position="29"/>
        <end position="54"/>
    </location>
</feature>
<dbReference type="InterPro" id="IPR001789">
    <property type="entry name" value="Sig_transdc_resp-reg_receiver"/>
</dbReference>
<dbReference type="PANTHER" id="PTHR43228">
    <property type="entry name" value="TWO-COMPONENT RESPONSE REGULATOR"/>
    <property type="match status" value="1"/>
</dbReference>
<dbReference type="InterPro" id="IPR052048">
    <property type="entry name" value="ST_Response_Regulator"/>
</dbReference>
<evidence type="ECO:0000313" key="4">
    <source>
        <dbReference type="EMBL" id="PZD93747.1"/>
    </source>
</evidence>
<dbReference type="InterPro" id="IPR011006">
    <property type="entry name" value="CheY-like_superfamily"/>
</dbReference>
<evidence type="ECO:0000259" key="3">
    <source>
        <dbReference type="PROSITE" id="PS50110"/>
    </source>
</evidence>
<dbReference type="PROSITE" id="PS50110">
    <property type="entry name" value="RESPONSE_REGULATORY"/>
    <property type="match status" value="1"/>
</dbReference>
<reference evidence="4 5" key="1">
    <citation type="submission" date="2018-06" db="EMBL/GenBank/DDBJ databases">
        <title>Paenibacillus imtechensis sp. nov.</title>
        <authorList>
            <person name="Pinnaka A.K."/>
            <person name="Singh H."/>
            <person name="Kaur M."/>
        </authorList>
    </citation>
    <scope>NUCLEOTIDE SEQUENCE [LARGE SCALE GENOMIC DNA]</scope>
    <source>
        <strain evidence="4 5">SMB1</strain>
    </source>
</reference>
<dbReference type="SUPFAM" id="SSF52172">
    <property type="entry name" value="CheY-like"/>
    <property type="match status" value="1"/>
</dbReference>
<dbReference type="AlphaFoldDB" id="A0A2W1LQS3"/>
<protein>
    <recommendedName>
        <fullName evidence="3">Response regulatory domain-containing protein</fullName>
    </recommendedName>
</protein>
<feature type="compositionally biased region" description="Polar residues" evidence="2">
    <location>
        <begin position="40"/>
        <end position="49"/>
    </location>
</feature>
<dbReference type="Gene3D" id="3.40.50.2300">
    <property type="match status" value="1"/>
</dbReference>
<comment type="caution">
    <text evidence="4">The sequence shown here is derived from an EMBL/GenBank/DDBJ whole genome shotgun (WGS) entry which is preliminary data.</text>
</comment>
<dbReference type="SMART" id="SM00448">
    <property type="entry name" value="REC"/>
    <property type="match status" value="1"/>
</dbReference>
<sequence>MAVTIIGLLLYITNKNRIKEGSKRLIRERGAEASKGHKTAGSSPSSGRGNTDGPPSILIVDDQAAIRMLLAEVFQSSGLIVHEASSGKTAIEQFRDHRVDFVLLDLKMPDMDGLEALKEIRRMDPHVQTVMISAYGDVDKVETARKLGVEKFFTKPFDIEKLRRYVLQQLQVVDR</sequence>